<dbReference type="GO" id="GO:0019150">
    <property type="term" value="F:D-ribulokinase activity"/>
    <property type="evidence" value="ECO:0007669"/>
    <property type="project" value="EnsemblFungi"/>
</dbReference>
<dbReference type="eggNOG" id="KOG2517">
    <property type="taxonomic scope" value="Eukaryota"/>
</dbReference>
<evidence type="ECO:0008006" key="8">
    <source>
        <dbReference type="Google" id="ProtNLM"/>
    </source>
</evidence>
<evidence type="ECO:0000313" key="7">
    <source>
        <dbReference type="Proteomes" id="UP000001640"/>
    </source>
</evidence>
<evidence type="ECO:0000259" key="4">
    <source>
        <dbReference type="Pfam" id="PF00370"/>
    </source>
</evidence>
<dbReference type="OrthoDB" id="203824at2759"/>
<name>G0V9Y6_NAUCA</name>
<dbReference type="Pfam" id="PF02782">
    <property type="entry name" value="FGGY_C"/>
    <property type="match status" value="1"/>
</dbReference>
<dbReference type="GeneID" id="96902030"/>
<gene>
    <name evidence="6" type="primary">NCAS0B03870</name>
    <name evidence="6" type="ordered locus">NCAS_0B03870</name>
</gene>
<dbReference type="AlphaFoldDB" id="G0V9Y6"/>
<dbReference type="NCBIfam" id="TIGR01315">
    <property type="entry name" value="5C_CHO_kinase"/>
    <property type="match status" value="1"/>
</dbReference>
<dbReference type="Proteomes" id="UP000001640">
    <property type="component" value="Chromosome 2"/>
</dbReference>
<evidence type="ECO:0000256" key="2">
    <source>
        <dbReference type="ARBA" id="ARBA00022679"/>
    </source>
</evidence>
<reference evidence="6 7" key="1">
    <citation type="journal article" date="2011" name="Proc. Natl. Acad. Sci. U.S.A.">
        <title>Evolutionary erosion of yeast sex chromosomes by mating-type switching accidents.</title>
        <authorList>
            <person name="Gordon J.L."/>
            <person name="Armisen D."/>
            <person name="Proux-Wera E."/>
            <person name="Oheigeartaigh S.S."/>
            <person name="Byrne K.P."/>
            <person name="Wolfe K.H."/>
        </authorList>
    </citation>
    <scope>NUCLEOTIDE SEQUENCE [LARGE SCALE GENOMIC DNA]</scope>
    <source>
        <strain evidence="7">ATCC 76901 / BCRC 22586 / CBS 4309 / NBRC 1992 / NRRL Y-12630</strain>
    </source>
</reference>
<dbReference type="Gene3D" id="3.30.420.40">
    <property type="match status" value="1"/>
</dbReference>
<dbReference type="HOGENOM" id="CLU_009281_10_1_1"/>
<dbReference type="InterPro" id="IPR006003">
    <property type="entry name" value="FGGY_RbtK-like"/>
</dbReference>
<evidence type="ECO:0000256" key="3">
    <source>
        <dbReference type="ARBA" id="ARBA00022777"/>
    </source>
</evidence>
<dbReference type="EMBL" id="HE576753">
    <property type="protein sequence ID" value="CCC68471.1"/>
    <property type="molecule type" value="Genomic_DNA"/>
</dbReference>
<dbReference type="RefSeq" id="XP_003674844.1">
    <property type="nucleotide sequence ID" value="XM_003674796.1"/>
</dbReference>
<dbReference type="Pfam" id="PF00370">
    <property type="entry name" value="FGGY_N"/>
    <property type="match status" value="1"/>
</dbReference>
<protein>
    <recommendedName>
        <fullName evidence="8">Carbohydrate kinase FGGY C-terminal domain-containing protein</fullName>
    </recommendedName>
</protein>
<comment type="similarity">
    <text evidence="1">Belongs to the FGGY kinase family.</text>
</comment>
<proteinExistence type="inferred from homology"/>
<dbReference type="OMA" id="HKAMWHE"/>
<dbReference type="InParanoid" id="G0V9Y6"/>
<dbReference type="Gene3D" id="1.20.58.2240">
    <property type="match status" value="1"/>
</dbReference>
<dbReference type="FunCoup" id="G0V9Y6">
    <property type="interactions" value="328"/>
</dbReference>
<feature type="domain" description="Carbohydrate kinase FGGY N-terminal" evidence="4">
    <location>
        <begin position="16"/>
        <end position="288"/>
    </location>
</feature>
<organism evidence="6 7">
    <name type="scientific">Naumovozyma castellii</name>
    <name type="common">Yeast</name>
    <name type="synonym">Saccharomyces castellii</name>
    <dbReference type="NCBI Taxonomy" id="27288"/>
    <lineage>
        <taxon>Eukaryota</taxon>
        <taxon>Fungi</taxon>
        <taxon>Dikarya</taxon>
        <taxon>Ascomycota</taxon>
        <taxon>Saccharomycotina</taxon>
        <taxon>Saccharomycetes</taxon>
        <taxon>Saccharomycetales</taxon>
        <taxon>Saccharomycetaceae</taxon>
        <taxon>Naumovozyma</taxon>
    </lineage>
</organism>
<dbReference type="KEGG" id="ncs:NCAS_0B03870"/>
<accession>G0V9Y6</accession>
<dbReference type="GO" id="GO:0005737">
    <property type="term" value="C:cytoplasm"/>
    <property type="evidence" value="ECO:0007669"/>
    <property type="project" value="TreeGrafter"/>
</dbReference>
<dbReference type="PANTHER" id="PTHR43435:SF4">
    <property type="entry name" value="FGGY CARBOHYDRATE KINASE DOMAIN-CONTAINING PROTEIN"/>
    <property type="match status" value="1"/>
</dbReference>
<dbReference type="InterPro" id="IPR018485">
    <property type="entry name" value="FGGY_C"/>
</dbReference>
<dbReference type="STRING" id="1064592.G0V9Y6"/>
<dbReference type="PANTHER" id="PTHR43435">
    <property type="entry name" value="RIBULOKINASE"/>
    <property type="match status" value="1"/>
</dbReference>
<keyword evidence="7" id="KW-1185">Reference proteome</keyword>
<dbReference type="InterPro" id="IPR043129">
    <property type="entry name" value="ATPase_NBD"/>
</dbReference>
<dbReference type="GO" id="GO:0019321">
    <property type="term" value="P:pentose metabolic process"/>
    <property type="evidence" value="ECO:0007669"/>
    <property type="project" value="EnsemblFungi"/>
</dbReference>
<keyword evidence="2" id="KW-0808">Transferase</keyword>
<dbReference type="SUPFAM" id="SSF53067">
    <property type="entry name" value="Actin-like ATPase domain"/>
    <property type="match status" value="2"/>
</dbReference>
<evidence type="ECO:0000259" key="5">
    <source>
        <dbReference type="Pfam" id="PF02782"/>
    </source>
</evidence>
<evidence type="ECO:0000256" key="1">
    <source>
        <dbReference type="ARBA" id="ARBA00009156"/>
    </source>
</evidence>
<evidence type="ECO:0000313" key="6">
    <source>
        <dbReference type="EMBL" id="CCC68471.1"/>
    </source>
</evidence>
<reference key="2">
    <citation type="submission" date="2011-08" db="EMBL/GenBank/DDBJ databases">
        <title>Genome sequence of Naumovozyma castellii.</title>
        <authorList>
            <person name="Gordon J.L."/>
            <person name="Armisen D."/>
            <person name="Proux-Wera E."/>
            <person name="OhEigeartaigh S.S."/>
            <person name="Byrne K.P."/>
            <person name="Wolfe K.H."/>
        </authorList>
    </citation>
    <scope>NUCLEOTIDE SEQUENCE</scope>
    <source>
        <strain>Type strain:CBS 4309</strain>
    </source>
</reference>
<keyword evidence="3" id="KW-0418">Kinase</keyword>
<feature type="domain" description="Carbohydrate kinase FGGY C-terminal" evidence="5">
    <location>
        <begin position="316"/>
        <end position="526"/>
    </location>
</feature>
<dbReference type="CDD" id="cd07782">
    <property type="entry name" value="ASKHA_NBD_FGGY_D-RBK"/>
    <property type="match status" value="1"/>
</dbReference>
<dbReference type="InterPro" id="IPR018484">
    <property type="entry name" value="FGGY_N"/>
</dbReference>
<sequence>MSVFTEKKNTDEQTGYYVGIDVGTGSVRACVVDSCGNMLSLVEKSINREELKPNFITQSTREIWQACCFCVKTAIEQCKVDKSLVLGIGFDATCSLVAIEKGTDKQVGVGPNFENRDMNVILWMDHRAVKEANEINATNDKCLKYVGGAMSVEMDIPKIKWLKNNMDPNMFKKCEFFELADYLTFKATGKRTRSFCSVVCKQGFLPNGVEGSSEGWSKEFLSSIGLEDLAGNSYDSLGGALKNDSQDNFQSSGKCLGPLSNEAVIELGLSENCVVGAGIIDAYAGLIGTIAATSEGSHQIKNDSSIGLQNAIGRLASVAGTSTCHLLLSKDPVFVPGVWGPYRDVVADGYWCAEGGQTCTGELLSYVLSIHPAFKELINASGVAKIDKFQYLNNMLDELTIKHKVNSKLQLAKHIFFYGDYRGNRSPYADPMMSAAIIGQSMNHNLENLAVTYLAACEFIAQQTRQIVETIRKAGTHVSYIYMSGGQCRNKLLMKLLSDCTGLPIMLPKYVDAAVVFGAAILGATADASRKSVEIECDFGFMLWETMDRMTPHGTLLEPNDVNHPDRKLLDVKYQIFLDMAETQRKYRQMVDDIDI</sequence>